<accession>A0ABY9CSJ9</accession>
<sequence length="143" mass="16692">MLYQIVGYSTALEIWYALNQIYSTASMARLIEIHAKIQNLRKWGMIAMEYIQKLKHLYNTLVAISEPISYIDHLLYLFGGLNRTYNPFVTLIINQPDKPSIEEIHSLLLSYEFRLDSKNSDDQLSYLQANLSQLNLIKKTFQT</sequence>
<dbReference type="Proteomes" id="UP001227230">
    <property type="component" value="Chromosome 10"/>
</dbReference>
<dbReference type="Pfam" id="PF14223">
    <property type="entry name" value="Retrotran_gag_2"/>
    <property type="match status" value="1"/>
</dbReference>
<name>A0ABY9CSJ9_VITVI</name>
<evidence type="ECO:0008006" key="3">
    <source>
        <dbReference type="Google" id="ProtNLM"/>
    </source>
</evidence>
<evidence type="ECO:0000313" key="1">
    <source>
        <dbReference type="EMBL" id="WJZ97526.1"/>
    </source>
</evidence>
<keyword evidence="2" id="KW-1185">Reference proteome</keyword>
<protein>
    <recommendedName>
        <fullName evidence="3">Retrovirus-related Pol polyprotein from transposon RE1</fullName>
    </recommendedName>
</protein>
<dbReference type="PANTHER" id="PTHR47481:SF22">
    <property type="entry name" value="RETROTRANSPOSON GAG DOMAIN-CONTAINING PROTEIN"/>
    <property type="match status" value="1"/>
</dbReference>
<gene>
    <name evidence="1" type="ORF">VitviT2T_016124</name>
</gene>
<dbReference type="EMBL" id="CP126657">
    <property type="protein sequence ID" value="WJZ97526.1"/>
    <property type="molecule type" value="Genomic_DNA"/>
</dbReference>
<organism evidence="1 2">
    <name type="scientific">Vitis vinifera</name>
    <name type="common">Grape</name>
    <dbReference type="NCBI Taxonomy" id="29760"/>
    <lineage>
        <taxon>Eukaryota</taxon>
        <taxon>Viridiplantae</taxon>
        <taxon>Streptophyta</taxon>
        <taxon>Embryophyta</taxon>
        <taxon>Tracheophyta</taxon>
        <taxon>Spermatophyta</taxon>
        <taxon>Magnoliopsida</taxon>
        <taxon>eudicotyledons</taxon>
        <taxon>Gunneridae</taxon>
        <taxon>Pentapetalae</taxon>
        <taxon>rosids</taxon>
        <taxon>Vitales</taxon>
        <taxon>Vitaceae</taxon>
        <taxon>Viteae</taxon>
        <taxon>Vitis</taxon>
    </lineage>
</organism>
<proteinExistence type="predicted"/>
<evidence type="ECO:0000313" key="2">
    <source>
        <dbReference type="Proteomes" id="UP001227230"/>
    </source>
</evidence>
<reference evidence="1 2" key="1">
    <citation type="journal article" date="2023" name="Hortic Res">
        <title>The complete reference genome for grapevine (Vitis vinifera L.) genetics and breeding.</title>
        <authorList>
            <person name="Shi X."/>
            <person name="Cao S."/>
            <person name="Wang X."/>
            <person name="Huang S."/>
            <person name="Wang Y."/>
            <person name="Liu Z."/>
            <person name="Liu W."/>
            <person name="Leng X."/>
            <person name="Peng Y."/>
            <person name="Wang N."/>
            <person name="Wang Y."/>
            <person name="Ma Z."/>
            <person name="Xu X."/>
            <person name="Zhang F."/>
            <person name="Xue H."/>
            <person name="Zhong H."/>
            <person name="Wang Y."/>
            <person name="Zhang K."/>
            <person name="Velt A."/>
            <person name="Avia K."/>
            <person name="Holtgrawe D."/>
            <person name="Grimplet J."/>
            <person name="Matus J.T."/>
            <person name="Ware D."/>
            <person name="Wu X."/>
            <person name="Wang H."/>
            <person name="Liu C."/>
            <person name="Fang Y."/>
            <person name="Rustenholz C."/>
            <person name="Cheng Z."/>
            <person name="Xiao H."/>
            <person name="Zhou Y."/>
        </authorList>
    </citation>
    <scope>NUCLEOTIDE SEQUENCE [LARGE SCALE GENOMIC DNA]</scope>
    <source>
        <strain evidence="2">cv. Pinot noir / PN40024</strain>
        <tissue evidence="1">Leaf</tissue>
    </source>
</reference>
<dbReference type="PANTHER" id="PTHR47481">
    <property type="match status" value="1"/>
</dbReference>